<feature type="compositionally biased region" description="Polar residues" evidence="2">
    <location>
        <begin position="20"/>
        <end position="32"/>
    </location>
</feature>
<gene>
    <name evidence="5" type="ORF">SU7_0575</name>
</gene>
<keyword evidence="6" id="KW-1185">Reference proteome</keyword>
<dbReference type="PANTHER" id="PTHR16255">
    <property type="entry name" value="REQUIRED FOR MEIOTIC NUCLEAR DIVISION PROTEIN 1 HOMOLOG"/>
    <property type="match status" value="1"/>
</dbReference>
<feature type="domain" description="DUF155" evidence="4">
    <location>
        <begin position="205"/>
        <end position="377"/>
    </location>
</feature>
<dbReference type="GO" id="GO:0005739">
    <property type="term" value="C:mitochondrion"/>
    <property type="evidence" value="ECO:0007669"/>
    <property type="project" value="UniProtKB-ARBA"/>
</dbReference>
<feature type="transmembrane region" description="Helical" evidence="3">
    <location>
        <begin position="401"/>
        <end position="423"/>
    </location>
</feature>
<sequence length="430" mass="49934">MVDSNNYQPERQALLDTDQHIVNNSKPSSNQRKYVPTPQDTRRSRASYTGSAMINPISKQSRTGAGAQRTSRTAQKLKLLPEEPFQRDSEGLTDLRNQEVYSQVSRIKDKPARRDAEKLGKAHRHLLPRSTAYCTASSYNMKELIRWLKDCRKLHHTHPKLFDECLYTPFIYNDWRGDKRFEHEDVIRLDDEGGEIIVSDKHPDLFIFEYGVVVMWGFTEREEKAFLNDIEKFEKEKLAEEDIQVEEFNYYVTKSYQPRIYNDFITLRDGSNYMVKLSISHAIAQSVKISLFEELVDNTIEDTQDIPQEIAYSGKVSMSKEDIMKSIGELFILRININLHGSILDSPEIMWSEPQLEPIYQATRGYLEINQRVSLLNQRLEVISDLLQMLKEQLGHSHEEYLEFIVILLVGVEVLISVINIVVDMLASQH</sequence>
<dbReference type="Pfam" id="PF02582">
    <property type="entry name" value="DUF155"/>
    <property type="match status" value="1"/>
</dbReference>
<comment type="caution">
    <text evidence="5">The sequence shown here is derived from an EMBL/GenBank/DDBJ whole genome shotgun (WGS) entry which is preliminary data.</text>
</comment>
<keyword evidence="3" id="KW-1133">Transmembrane helix</keyword>
<keyword evidence="3" id="KW-0472">Membrane</keyword>
<name>J8Q6R9_SACAR</name>
<feature type="compositionally biased region" description="Polar residues" evidence="2">
    <location>
        <begin position="46"/>
        <end position="74"/>
    </location>
</feature>
<dbReference type="EMBL" id="ALIE01000038">
    <property type="protein sequence ID" value="EJS44316.1"/>
    <property type="molecule type" value="Genomic_DNA"/>
</dbReference>
<feature type="region of interest" description="Disordered" evidence="2">
    <location>
        <begin position="1"/>
        <end position="74"/>
    </location>
</feature>
<dbReference type="Proteomes" id="UP000006968">
    <property type="component" value="Chromosome IV"/>
</dbReference>
<evidence type="ECO:0000259" key="4">
    <source>
        <dbReference type="Pfam" id="PF02582"/>
    </source>
</evidence>
<evidence type="ECO:0000256" key="3">
    <source>
        <dbReference type="SAM" id="Phobius"/>
    </source>
</evidence>
<dbReference type="HOGENOM" id="CLU_011220_1_2_1"/>
<dbReference type="InterPro" id="IPR051624">
    <property type="entry name" value="RMD1/Sad1-interacting"/>
</dbReference>
<reference evidence="5 6" key="1">
    <citation type="journal article" date="2013" name="BMC Genomics">
        <title>High quality de novo sequencing and assembly of the Saccharomyces arboricolus genome.</title>
        <authorList>
            <person name="Liti G."/>
            <person name="Nguyen Ba A.N."/>
            <person name="Blythe M."/>
            <person name="Mueller C.A."/>
            <person name="Bergstroem A."/>
            <person name="Cubillos F.A."/>
            <person name="Dafhnis-Calas F."/>
            <person name="Khoshraftar S."/>
            <person name="Malla S."/>
            <person name="Mehta N."/>
            <person name="Siow C.C."/>
            <person name="Warringer J."/>
            <person name="Moses A.M."/>
            <person name="Louis E.J."/>
            <person name="Nieduszynski C.A."/>
        </authorList>
    </citation>
    <scope>NUCLEOTIDE SEQUENCE [LARGE SCALE GENOMIC DNA]</scope>
    <source>
        <strain evidence="6">H-6 / AS 2.3317 / CBS 10644</strain>
    </source>
</reference>
<evidence type="ECO:0000313" key="6">
    <source>
        <dbReference type="Proteomes" id="UP000006968"/>
    </source>
</evidence>
<organism evidence="5 6">
    <name type="scientific">Saccharomyces arboricola (strain H-6 / AS 2.3317 / CBS 10644)</name>
    <name type="common">Yeast</name>
    <dbReference type="NCBI Taxonomy" id="1160507"/>
    <lineage>
        <taxon>Eukaryota</taxon>
        <taxon>Fungi</taxon>
        <taxon>Dikarya</taxon>
        <taxon>Ascomycota</taxon>
        <taxon>Saccharomycotina</taxon>
        <taxon>Saccharomycetes</taxon>
        <taxon>Saccharomycetales</taxon>
        <taxon>Saccharomycetaceae</taxon>
        <taxon>Saccharomyces</taxon>
    </lineage>
</organism>
<comment type="similarity">
    <text evidence="1">Belongs to the RMD1/sif2 family.</text>
</comment>
<protein>
    <submittedName>
        <fullName evidence="5">Rmd1p</fullName>
    </submittedName>
</protein>
<accession>J8Q6R9</accession>
<evidence type="ECO:0000256" key="1">
    <source>
        <dbReference type="ARBA" id="ARBA00008306"/>
    </source>
</evidence>
<evidence type="ECO:0000256" key="2">
    <source>
        <dbReference type="SAM" id="MobiDB-lite"/>
    </source>
</evidence>
<dbReference type="InterPro" id="IPR003734">
    <property type="entry name" value="DUF155"/>
</dbReference>
<evidence type="ECO:0000313" key="5">
    <source>
        <dbReference type="EMBL" id="EJS44316.1"/>
    </source>
</evidence>
<dbReference type="OrthoDB" id="18302at2759"/>
<keyword evidence="3" id="KW-0812">Transmembrane</keyword>
<proteinExistence type="inferred from homology"/>
<dbReference type="AlphaFoldDB" id="J8Q6R9"/>
<dbReference type="PANTHER" id="PTHR16255:SF15">
    <property type="entry name" value="SPORULATION PROTEIN RMD1"/>
    <property type="match status" value="1"/>
</dbReference>